<dbReference type="Gene3D" id="3.40.605.10">
    <property type="entry name" value="Aldehyde Dehydrogenase, Chain A, domain 1"/>
    <property type="match status" value="1"/>
</dbReference>
<evidence type="ECO:0000313" key="9">
    <source>
        <dbReference type="Proteomes" id="UP000288168"/>
    </source>
</evidence>
<dbReference type="PROSITE" id="PS00687">
    <property type="entry name" value="ALDEHYDE_DEHYDR_GLU"/>
    <property type="match status" value="1"/>
</dbReference>
<dbReference type="STRING" id="1325734.A0A428NI74"/>
<dbReference type="PANTHER" id="PTHR11699">
    <property type="entry name" value="ALDEHYDE DEHYDROGENASE-RELATED"/>
    <property type="match status" value="1"/>
</dbReference>
<dbReference type="FunFam" id="3.40.605.10:FF:000007">
    <property type="entry name" value="NAD/NADP-dependent betaine aldehyde dehydrogenase"/>
    <property type="match status" value="1"/>
</dbReference>
<organism evidence="8 9">
    <name type="scientific">Fusarium duplospermum</name>
    <dbReference type="NCBI Taxonomy" id="1325734"/>
    <lineage>
        <taxon>Eukaryota</taxon>
        <taxon>Fungi</taxon>
        <taxon>Dikarya</taxon>
        <taxon>Ascomycota</taxon>
        <taxon>Pezizomycotina</taxon>
        <taxon>Sordariomycetes</taxon>
        <taxon>Hypocreomycetidae</taxon>
        <taxon>Hypocreales</taxon>
        <taxon>Nectriaceae</taxon>
        <taxon>Fusarium</taxon>
        <taxon>Fusarium solani species complex</taxon>
    </lineage>
</organism>
<dbReference type="Pfam" id="PF00171">
    <property type="entry name" value="Aldedh"/>
    <property type="match status" value="1"/>
</dbReference>
<dbReference type="SUPFAM" id="SSF53720">
    <property type="entry name" value="ALDH-like"/>
    <property type="match status" value="1"/>
</dbReference>
<dbReference type="AlphaFoldDB" id="A0A428NI74"/>
<evidence type="ECO:0000256" key="2">
    <source>
        <dbReference type="ARBA" id="ARBA00023002"/>
    </source>
</evidence>
<evidence type="ECO:0000256" key="1">
    <source>
        <dbReference type="ARBA" id="ARBA00009986"/>
    </source>
</evidence>
<dbReference type="InterPro" id="IPR015590">
    <property type="entry name" value="Aldehyde_DH_dom"/>
</dbReference>
<gene>
    <name evidence="8" type="ORF">CEP54_016105</name>
</gene>
<sequence length="298" mass="31680">MAAQTSAKHEARLFINGEFSPASDGGTFPLNSPLTRETIALVSEATVEDTDRAVAAAKAASPAWAALSVHERGAYMNKLADLITDHEQELASVEAVSMGRPVSSFWDAKAAVKKLQYFATAGWNGQGRTSLNTPGFVNLTLRQPFGVVAAIIPWNVPVYVFINKVAPAVAAGNIVVLKSSEKAPLIKAGFPSGVINVLSGHSHISGATFASHMDVRLITFTGLGCTGCLIREVVAKSNMKNVVLELGGKSPAVIFDDADLERAAKETSHTERFVELFKESFKAVRLGDPLDPEVNHGP</sequence>
<comment type="catalytic activity">
    <reaction evidence="4">
        <text>an aldehyde + NAD(+) + H2O = a carboxylate + NADH + 2 H(+)</text>
        <dbReference type="Rhea" id="RHEA:16185"/>
        <dbReference type="ChEBI" id="CHEBI:15377"/>
        <dbReference type="ChEBI" id="CHEBI:15378"/>
        <dbReference type="ChEBI" id="CHEBI:17478"/>
        <dbReference type="ChEBI" id="CHEBI:29067"/>
        <dbReference type="ChEBI" id="CHEBI:57540"/>
        <dbReference type="ChEBI" id="CHEBI:57945"/>
        <dbReference type="EC" id="1.2.1.3"/>
    </reaction>
</comment>
<proteinExistence type="inferred from homology"/>
<dbReference type="InterPro" id="IPR016161">
    <property type="entry name" value="Ald_DH/histidinol_DH"/>
</dbReference>
<feature type="active site" evidence="5">
    <location>
        <position position="245"/>
    </location>
</feature>
<comment type="similarity">
    <text evidence="1 6">Belongs to the aldehyde dehydrogenase family.</text>
</comment>
<protein>
    <recommendedName>
        <fullName evidence="3">aldehyde dehydrogenase (NAD(+))</fullName>
        <ecNumber evidence="3">1.2.1.3</ecNumber>
    </recommendedName>
</protein>
<dbReference type="Proteomes" id="UP000288168">
    <property type="component" value="Unassembled WGS sequence"/>
</dbReference>
<keyword evidence="2 6" id="KW-0560">Oxidoreductase</keyword>
<evidence type="ECO:0000259" key="7">
    <source>
        <dbReference type="Pfam" id="PF00171"/>
    </source>
</evidence>
<dbReference type="EMBL" id="NKCI01000495">
    <property type="protein sequence ID" value="RSL40496.1"/>
    <property type="molecule type" value="Genomic_DNA"/>
</dbReference>
<feature type="domain" description="Aldehyde dehydrogenase" evidence="7">
    <location>
        <begin position="24"/>
        <end position="268"/>
    </location>
</feature>
<dbReference type="GO" id="GO:0004029">
    <property type="term" value="F:aldehyde dehydrogenase (NAD+) activity"/>
    <property type="evidence" value="ECO:0007669"/>
    <property type="project" value="UniProtKB-EC"/>
</dbReference>
<evidence type="ECO:0000256" key="3">
    <source>
        <dbReference type="ARBA" id="ARBA00024226"/>
    </source>
</evidence>
<evidence type="ECO:0000313" key="8">
    <source>
        <dbReference type="EMBL" id="RSL40496.1"/>
    </source>
</evidence>
<name>A0A428NI74_9HYPO</name>
<dbReference type="EC" id="1.2.1.3" evidence="3"/>
<evidence type="ECO:0000256" key="5">
    <source>
        <dbReference type="PROSITE-ProRule" id="PRU10007"/>
    </source>
</evidence>
<feature type="non-terminal residue" evidence="8">
    <location>
        <position position="298"/>
    </location>
</feature>
<dbReference type="OrthoDB" id="310895at2759"/>
<evidence type="ECO:0000256" key="6">
    <source>
        <dbReference type="RuleBase" id="RU003345"/>
    </source>
</evidence>
<accession>A0A428NI74</accession>
<keyword evidence="9" id="KW-1185">Reference proteome</keyword>
<comment type="caution">
    <text evidence="8">The sequence shown here is derived from an EMBL/GenBank/DDBJ whole genome shotgun (WGS) entry which is preliminary data.</text>
</comment>
<evidence type="ECO:0000256" key="4">
    <source>
        <dbReference type="ARBA" id="ARBA00049194"/>
    </source>
</evidence>
<reference evidence="8 9" key="1">
    <citation type="submission" date="2017-06" db="EMBL/GenBank/DDBJ databases">
        <title>Comparative genomic analysis of Ambrosia Fusariam Clade fungi.</title>
        <authorList>
            <person name="Stajich J.E."/>
            <person name="Carrillo J."/>
            <person name="Kijimoto T."/>
            <person name="Eskalen A."/>
            <person name="O'Donnell K."/>
            <person name="Kasson M."/>
        </authorList>
    </citation>
    <scope>NUCLEOTIDE SEQUENCE [LARGE SCALE GENOMIC DNA]</scope>
    <source>
        <strain evidence="8 9">NRRL62584</strain>
    </source>
</reference>
<dbReference type="InterPro" id="IPR029510">
    <property type="entry name" value="Ald_DH_CS_GLU"/>
</dbReference>
<dbReference type="InterPro" id="IPR016162">
    <property type="entry name" value="Ald_DH_N"/>
</dbReference>